<dbReference type="Gene3D" id="1.10.472.10">
    <property type="entry name" value="Cyclin-like"/>
    <property type="match status" value="1"/>
</dbReference>
<feature type="compositionally biased region" description="Basic and acidic residues" evidence="2">
    <location>
        <begin position="420"/>
        <end position="429"/>
    </location>
</feature>
<dbReference type="PANTHER" id="PTHR11071">
    <property type="entry name" value="PEPTIDYL-PROLYL CIS-TRANS ISOMERASE"/>
    <property type="match status" value="1"/>
</dbReference>
<evidence type="ECO:0000256" key="1">
    <source>
        <dbReference type="ARBA" id="ARBA00007365"/>
    </source>
</evidence>
<evidence type="ECO:0000256" key="2">
    <source>
        <dbReference type="SAM" id="MobiDB-lite"/>
    </source>
</evidence>
<evidence type="ECO:0000313" key="4">
    <source>
        <dbReference type="EMBL" id="PWZ38905.1"/>
    </source>
</evidence>
<dbReference type="AlphaFoldDB" id="A0A3L6FVK0"/>
<proteinExistence type="inferred from homology"/>
<sequence>MAAVALLLSPRSVSFPPHPSLAPGFTKRPPPYLLGGHGAGARFRAVGDGPGAGLPPEQATIYDGAYGPWTLEDSDVCEVLMFPSGPLAAPAYQRRRSHSGCPHKNYGLIWVWCLQEVQGDQLPHLDDFCYITDNIYTKEELLGIESDILKLLKFELGNPTIKTFLHKLIIFMLLLNFHLNMLANGISAATSLLCFADFRRFTRFAHEAKKVVFGKNGRLEQIGSRKGYVDMSTVDATTLTKISEERDDAIDLDEWRARRSRVRSGGEEDWSVVTDGNADCRADRATSTRDQGVLCHRRGDQYKRFASKGLLIDTYGFGRIIQNELVFSSYWRLAAPKALTSCSASEMKLCLGSLKRSRSSRRRLCLAGRRARALGLSSSSSVVLAPVDSYTTEKALKKVKCLPTLVPQTINVTDVTMEDKGDGELEKQSEQMPSDVQQISKGGSSPIAASSASPSDFLSRCSEIGTPDFPTEQKRRGQTKAGQSHLQQRQGCIARAVEELGDEVLDFKTLSWSKLEAKSQAEPFELAGAVSFSASAGHSLLRSLIHKPALGLPCVLMEALSIHRVISGFMCQGGDFTQGNGTGSESIYGARFVDKNFKLRHTGHTPWLDGKRVVFGKVVDGYAVVDKMEVVGSQSGATAETVRIEDEDCGQLADD</sequence>
<feature type="compositionally biased region" description="Low complexity" evidence="2">
    <location>
        <begin position="439"/>
        <end position="455"/>
    </location>
</feature>
<organism evidence="4">
    <name type="scientific">Zea mays</name>
    <name type="common">Maize</name>
    <dbReference type="NCBI Taxonomy" id="4577"/>
    <lineage>
        <taxon>Eukaryota</taxon>
        <taxon>Viridiplantae</taxon>
        <taxon>Streptophyta</taxon>
        <taxon>Embryophyta</taxon>
        <taxon>Tracheophyta</taxon>
        <taxon>Spermatophyta</taxon>
        <taxon>Magnoliopsida</taxon>
        <taxon>Liliopsida</taxon>
        <taxon>Poales</taxon>
        <taxon>Poaceae</taxon>
        <taxon>PACMAD clade</taxon>
        <taxon>Panicoideae</taxon>
        <taxon>Andropogonodae</taxon>
        <taxon>Andropogoneae</taxon>
        <taxon>Tripsacinae</taxon>
        <taxon>Zea</taxon>
    </lineage>
</organism>
<comment type="similarity">
    <text evidence="1">Belongs to the cyclophilin-type PPIase family.</text>
</comment>
<protein>
    <submittedName>
        <fullName evidence="4">Peptidyl-prolyl cis-trans isomerase CYP19-3</fullName>
    </submittedName>
</protein>
<dbReference type="InterPro" id="IPR036915">
    <property type="entry name" value="Cyclin-like_sf"/>
</dbReference>
<dbReference type="InterPro" id="IPR006671">
    <property type="entry name" value="Cyclin_N"/>
</dbReference>
<dbReference type="Pfam" id="PF00134">
    <property type="entry name" value="Cyclin_N"/>
    <property type="match status" value="1"/>
</dbReference>
<dbReference type="GO" id="GO:0003755">
    <property type="term" value="F:peptidyl-prolyl cis-trans isomerase activity"/>
    <property type="evidence" value="ECO:0007669"/>
    <property type="project" value="InterPro"/>
</dbReference>
<dbReference type="PANTHER" id="PTHR11071:SF561">
    <property type="entry name" value="PEPTIDYL-PROLYL CIS-TRANS ISOMERASE D-RELATED"/>
    <property type="match status" value="1"/>
</dbReference>
<dbReference type="InterPro" id="IPR002130">
    <property type="entry name" value="Cyclophilin-type_PPIase_dom"/>
</dbReference>
<dbReference type="Pfam" id="PF00160">
    <property type="entry name" value="Pro_isomerase"/>
    <property type="match status" value="1"/>
</dbReference>
<gene>
    <name evidence="4" type="primary">CYP19-3_0</name>
    <name evidence="4" type="ORF">Zm00014a_009423</name>
</gene>
<dbReference type="EMBL" id="NCVQ01000003">
    <property type="protein sequence ID" value="PWZ38905.1"/>
    <property type="molecule type" value="Genomic_DNA"/>
</dbReference>
<evidence type="ECO:0000259" key="3">
    <source>
        <dbReference type="PROSITE" id="PS50072"/>
    </source>
</evidence>
<dbReference type="PROSITE" id="PS50072">
    <property type="entry name" value="CSA_PPIASE_2"/>
    <property type="match status" value="1"/>
</dbReference>
<dbReference type="SUPFAM" id="SSF47954">
    <property type="entry name" value="Cyclin-like"/>
    <property type="match status" value="1"/>
</dbReference>
<comment type="caution">
    <text evidence="4">The sequence shown here is derived from an EMBL/GenBank/DDBJ whole genome shotgun (WGS) entry which is preliminary data.</text>
</comment>
<accession>A0A3L6FVK0</accession>
<feature type="domain" description="PPIase cyclophilin-type" evidence="3">
    <location>
        <begin position="500"/>
        <end position="651"/>
    </location>
</feature>
<keyword evidence="4" id="KW-0413">Isomerase</keyword>
<dbReference type="SUPFAM" id="SSF50891">
    <property type="entry name" value="Cyclophilin-like"/>
    <property type="match status" value="1"/>
</dbReference>
<feature type="region of interest" description="Disordered" evidence="2">
    <location>
        <begin position="420"/>
        <end position="485"/>
    </location>
</feature>
<reference evidence="4" key="1">
    <citation type="journal article" date="2018" name="Nat. Genet.">
        <title>Extensive intraspecific gene order and gene structural variations between Mo17 and other maize genomes.</title>
        <authorList>
            <person name="Sun S."/>
            <person name="Zhou Y."/>
            <person name="Chen J."/>
            <person name="Shi J."/>
            <person name="Zhao H."/>
            <person name="Zhao H."/>
            <person name="Song W."/>
            <person name="Zhang M."/>
            <person name="Cui Y."/>
            <person name="Dong X."/>
            <person name="Liu H."/>
            <person name="Ma X."/>
            <person name="Jiao Y."/>
            <person name="Wang B."/>
            <person name="Wei X."/>
            <person name="Stein J.C."/>
            <person name="Glaubitz J.C."/>
            <person name="Lu F."/>
            <person name="Yu G."/>
            <person name="Liang C."/>
            <person name="Fengler K."/>
            <person name="Li B."/>
            <person name="Rafalski A."/>
            <person name="Schnable P.S."/>
            <person name="Ware D.H."/>
            <person name="Buckler E.S."/>
            <person name="Lai J."/>
        </authorList>
    </citation>
    <scope>NUCLEOTIDE SEQUENCE [LARGE SCALE GENOMIC DNA]</scope>
    <source>
        <tissue evidence="4">Seedling</tissue>
    </source>
</reference>
<dbReference type="Gene3D" id="2.40.100.10">
    <property type="entry name" value="Cyclophilin-like"/>
    <property type="match status" value="2"/>
</dbReference>
<dbReference type="Proteomes" id="UP000251960">
    <property type="component" value="Chromosome 2"/>
</dbReference>
<name>A0A3L6FVK0_MAIZE</name>
<dbReference type="ExpressionAtlas" id="A0A3L6FVK0">
    <property type="expression patterns" value="baseline and differential"/>
</dbReference>
<dbReference type="InterPro" id="IPR029000">
    <property type="entry name" value="Cyclophilin-like_dom_sf"/>
</dbReference>